<dbReference type="InterPro" id="IPR008979">
    <property type="entry name" value="Galactose-bd-like_sf"/>
</dbReference>
<gene>
    <name evidence="1" type="ORF">EB796_015518</name>
</gene>
<sequence>MLADGETTDDQIYVTDGWMRVKLDQEYCLTNIRVHNTPALENVALNASVRSSSIGYTGDDPAILVNGKAHSEDTRDYYDAERFSTLDTENSHWVEIEFLSAVNISYIKIYATKDTAVREDELLRLLTAEDDTPSQVPNTDDGYWKEIESSSSGKMFGTIDFQVHPDVKEIGFISDSEIKGSISLKEIEVYGYLCEKIDIEEASQSSTQGTHVASQAINLNLDDYQQTQVGADEWLDIVFVEEEMMVEAVLFFRGSSVKRGSLEHPTIISPSPIRKARHLTFTTHGKDVYFLIAEVYAFGTEERISTAESSVVAQQSSICQQEARNALSSHTMTSVSSTEPGQWWKVDLKGRYLMKRLEVHFTSGKEYLLVSCHKKFGSEHADDIFVLHSESLSPPEPSHDSPEWQLVQYLNSPSSSTILIRFIEPITAHHLAVYTNSTGGLSIREVKAFGYVGNSPFHIISGSQGEPGLGKSTWKSVYSQPLQVDDDVIEVDVENFDSTGIAIVSENNPLKFAEIKLYGYGSEQNLSVTASSSASGSVSDLIDHSWYSMNDNANLFATDDLPKQYVIVAMGGNRLVLTDAVISKLHFLVGPYSTKKVTLDSLYWKEIDYQESYEEPSGYIKNFYPEIFCNNLAIYSEGDNGIAIEEIVIYANTKATNLAIGKEMEQSSMLSDSSFAADADVSSFLQTQSSPYQWWRIHLGASYPVNVVSVESLQPAAPLVRGNVAPLATATVSSDSGNTAGNATDGMIDAGFLSTQSLSDQWLLISLPEFYQISVIELYTPDFALKNMKLLTSDVENAPNPDPTNDYQPWQVTESKKTGAIIYEEFVFKRPQYMSTVAVVSEGLNGIRLNEVKVIGEANTTFNQLIQFRYYVKLYQRLLTYTNHMLVTTSNAHATSVVLARFTSLIVMQRRPFVFCIKCEDHYSLKAGYLRENYDDCQHEWKTTSSVCINRIRNSNSDSLVSSFSPNCLQQGND</sequence>
<organism evidence="1 2">
    <name type="scientific">Bugula neritina</name>
    <name type="common">Brown bryozoan</name>
    <name type="synonym">Sertularia neritina</name>
    <dbReference type="NCBI Taxonomy" id="10212"/>
    <lineage>
        <taxon>Eukaryota</taxon>
        <taxon>Metazoa</taxon>
        <taxon>Spiralia</taxon>
        <taxon>Lophotrochozoa</taxon>
        <taxon>Bryozoa</taxon>
        <taxon>Gymnolaemata</taxon>
        <taxon>Cheilostomatida</taxon>
        <taxon>Flustrina</taxon>
        <taxon>Buguloidea</taxon>
        <taxon>Bugulidae</taxon>
        <taxon>Bugula</taxon>
    </lineage>
</organism>
<dbReference type="PANTHER" id="PTHR45713:SF6">
    <property type="entry name" value="F5_8 TYPE C DOMAIN-CONTAINING PROTEIN"/>
    <property type="match status" value="1"/>
</dbReference>
<evidence type="ECO:0000313" key="1">
    <source>
        <dbReference type="EMBL" id="KAF6026174.1"/>
    </source>
</evidence>
<dbReference type="Gene3D" id="2.60.120.260">
    <property type="entry name" value="Galactose-binding domain-like"/>
    <property type="match status" value="4"/>
</dbReference>
<keyword evidence="2" id="KW-1185">Reference proteome</keyword>
<name>A0A7J7JKS3_BUGNE</name>
<dbReference type="Proteomes" id="UP000593567">
    <property type="component" value="Unassembled WGS sequence"/>
</dbReference>
<protein>
    <submittedName>
        <fullName evidence="1">Uncharacterized protein</fullName>
    </submittedName>
</protein>
<accession>A0A7J7JKS3</accession>
<reference evidence="1" key="1">
    <citation type="submission" date="2020-06" db="EMBL/GenBank/DDBJ databases">
        <title>Draft genome of Bugula neritina, a colonial animal packing powerful symbionts and potential medicines.</title>
        <authorList>
            <person name="Rayko M."/>
        </authorList>
    </citation>
    <scope>NUCLEOTIDE SEQUENCE [LARGE SCALE GENOMIC DNA]</scope>
    <source>
        <strain evidence="1">Kwan_BN1</strain>
    </source>
</reference>
<dbReference type="InterPro" id="IPR051941">
    <property type="entry name" value="BG_Antigen-Binding_Lectin"/>
</dbReference>
<dbReference type="PANTHER" id="PTHR45713">
    <property type="entry name" value="FTP DOMAIN-CONTAINING PROTEIN"/>
    <property type="match status" value="1"/>
</dbReference>
<proteinExistence type="predicted"/>
<evidence type="ECO:0000313" key="2">
    <source>
        <dbReference type="Proteomes" id="UP000593567"/>
    </source>
</evidence>
<dbReference type="AlphaFoldDB" id="A0A7J7JKS3"/>
<dbReference type="SUPFAM" id="SSF49785">
    <property type="entry name" value="Galactose-binding domain-like"/>
    <property type="match status" value="4"/>
</dbReference>
<dbReference type="EMBL" id="VXIV02002332">
    <property type="protein sequence ID" value="KAF6026174.1"/>
    <property type="molecule type" value="Genomic_DNA"/>
</dbReference>
<comment type="caution">
    <text evidence="1">The sequence shown here is derived from an EMBL/GenBank/DDBJ whole genome shotgun (WGS) entry which is preliminary data.</text>
</comment>